<reference evidence="1 2" key="1">
    <citation type="journal article" date="2017" name="Elife">
        <title>Extensive horizontal gene transfer in cheese-associated bacteria.</title>
        <authorList>
            <person name="Bonham K.S."/>
            <person name="Wolfe B.E."/>
            <person name="Dutton R.J."/>
        </authorList>
    </citation>
    <scope>NUCLEOTIDE SEQUENCE [LARGE SCALE GENOMIC DNA]</scope>
    <source>
        <strain evidence="1 2">JB182</strain>
    </source>
</reference>
<accession>A0A2N7S796</accession>
<protein>
    <submittedName>
        <fullName evidence="1">Uncharacterized protein</fullName>
    </submittedName>
</protein>
<proteinExistence type="predicted"/>
<dbReference type="AlphaFoldDB" id="A0A2N7S796"/>
<comment type="caution">
    <text evidence="1">The sequence shown here is derived from an EMBL/GenBank/DDBJ whole genome shotgun (WGS) entry which is preliminary data.</text>
</comment>
<dbReference type="EMBL" id="PNQX01000001">
    <property type="protein sequence ID" value="PMQ22012.1"/>
    <property type="molecule type" value="Genomic_DNA"/>
</dbReference>
<sequence length="160" mass="17616">MPGRIVRTQTAIRVADFLATREGKAHLADYCWTPGMPIVMTQPAESLNDAMGMVSIHGRAVLVAMLDPQTDELQLMHVTVPQPDLQVAKPSSDRLTVGEFFHRLGTELMTEFRMKFWKHTAVAHKIPACAAMQSQNTTTARYSLPTKGLKPVLATAASSR</sequence>
<evidence type="ECO:0000313" key="2">
    <source>
        <dbReference type="Proteomes" id="UP000235739"/>
    </source>
</evidence>
<name>A0A2N7S796_9MICC</name>
<evidence type="ECO:0000313" key="1">
    <source>
        <dbReference type="EMBL" id="PMQ22012.1"/>
    </source>
</evidence>
<gene>
    <name evidence="1" type="ORF">CIK84_05820</name>
</gene>
<organism evidence="1 2">
    <name type="scientific">Glutamicibacter arilaitensis</name>
    <dbReference type="NCBI Taxonomy" id="256701"/>
    <lineage>
        <taxon>Bacteria</taxon>
        <taxon>Bacillati</taxon>
        <taxon>Actinomycetota</taxon>
        <taxon>Actinomycetes</taxon>
        <taxon>Micrococcales</taxon>
        <taxon>Micrococcaceae</taxon>
        <taxon>Glutamicibacter</taxon>
    </lineage>
</organism>
<dbReference type="Proteomes" id="UP000235739">
    <property type="component" value="Unassembled WGS sequence"/>
</dbReference>